<evidence type="ECO:0000313" key="3">
    <source>
        <dbReference type="Proteomes" id="UP001208567"/>
    </source>
</evidence>
<protein>
    <recommendedName>
        <fullName evidence="4">DUF2953 domain-containing protein</fullName>
    </recommendedName>
</protein>
<dbReference type="Pfam" id="PF11167">
    <property type="entry name" value="DUF2953"/>
    <property type="match status" value="1"/>
</dbReference>
<keyword evidence="3" id="KW-1185">Reference proteome</keyword>
<evidence type="ECO:0008006" key="4">
    <source>
        <dbReference type="Google" id="ProtNLM"/>
    </source>
</evidence>
<dbReference type="RefSeq" id="WP_264851759.1">
    <property type="nucleotide sequence ID" value="NZ_BRXR01000001.1"/>
</dbReference>
<organism evidence="2 3">
    <name type="scientific">Clostridium omnivorum</name>
    <dbReference type="NCBI Taxonomy" id="1604902"/>
    <lineage>
        <taxon>Bacteria</taxon>
        <taxon>Bacillati</taxon>
        <taxon>Bacillota</taxon>
        <taxon>Clostridia</taxon>
        <taxon>Eubacteriales</taxon>
        <taxon>Clostridiaceae</taxon>
        <taxon>Clostridium</taxon>
    </lineage>
</organism>
<keyword evidence="1" id="KW-0812">Transmembrane</keyword>
<keyword evidence="1" id="KW-0472">Membrane</keyword>
<accession>A0ABQ5NBL2</accession>
<reference evidence="2 3" key="1">
    <citation type="journal article" date="2024" name="Int. J. Syst. Evol. Microbiol.">
        <title>Clostridium omnivorum sp. nov., isolated from anoxic soil under the treatment of reductive soil disinfestation.</title>
        <authorList>
            <person name="Ueki A."/>
            <person name="Tonouchi A."/>
            <person name="Kaku N."/>
            <person name="Honma S."/>
            <person name="Ueki K."/>
        </authorList>
    </citation>
    <scope>NUCLEOTIDE SEQUENCE [LARGE SCALE GENOMIC DNA]</scope>
    <source>
        <strain evidence="2 3">E14</strain>
    </source>
</reference>
<feature type="transmembrane region" description="Helical" evidence="1">
    <location>
        <begin position="7"/>
        <end position="27"/>
    </location>
</feature>
<dbReference type="Proteomes" id="UP001208567">
    <property type="component" value="Unassembled WGS sequence"/>
</dbReference>
<proteinExistence type="predicted"/>
<keyword evidence="1" id="KW-1133">Transmembrane helix</keyword>
<sequence>MYLFIKILIIIAVLMFIPLPFSIRLHYIDEPEVYIYRFKLNIKNIHMKIMKRKFKKVKCYENDENKDLISKLMYYKEMIIDIGGIKYKPNLRLRLKSHYGLDDAALTGISYGVISAFLANMYEVLKIFFSIKQYDISVEPEYNKLTFDCDLKCIIFISLAKIIYMGIFFLKTIKKSKKLDYSITQSII</sequence>
<evidence type="ECO:0000313" key="2">
    <source>
        <dbReference type="EMBL" id="GLC32452.1"/>
    </source>
</evidence>
<dbReference type="InterPro" id="IPR021338">
    <property type="entry name" value="DUF2953"/>
</dbReference>
<name>A0ABQ5NBL2_9CLOT</name>
<feature type="transmembrane region" description="Helical" evidence="1">
    <location>
        <begin position="154"/>
        <end position="173"/>
    </location>
</feature>
<gene>
    <name evidence="2" type="ORF">bsdE14_38620</name>
</gene>
<comment type="caution">
    <text evidence="2">The sequence shown here is derived from an EMBL/GenBank/DDBJ whole genome shotgun (WGS) entry which is preliminary data.</text>
</comment>
<evidence type="ECO:0000256" key="1">
    <source>
        <dbReference type="SAM" id="Phobius"/>
    </source>
</evidence>
<dbReference type="EMBL" id="BRXR01000001">
    <property type="protein sequence ID" value="GLC32452.1"/>
    <property type="molecule type" value="Genomic_DNA"/>
</dbReference>